<dbReference type="AlphaFoldDB" id="A0A1G2BSF6"/>
<sequence length="60" mass="6524">MQDIVIDPKIRFGKPTIIGTRITVEEVLGALEGGMAFGEIEKEYGLTKEQIKAALQYVGG</sequence>
<dbReference type="PANTHER" id="PTHR34849">
    <property type="entry name" value="SSL5025 PROTEIN"/>
    <property type="match status" value="1"/>
</dbReference>
<evidence type="ECO:0000313" key="1">
    <source>
        <dbReference type="EMBL" id="OGY91982.1"/>
    </source>
</evidence>
<dbReference type="STRING" id="1798553.A3H70_01165"/>
<name>A0A1G2BSF6_9BACT</name>
<evidence type="ECO:0008006" key="3">
    <source>
        <dbReference type="Google" id="ProtNLM"/>
    </source>
</evidence>
<dbReference type="SUPFAM" id="SSF46689">
    <property type="entry name" value="Homeodomain-like"/>
    <property type="match status" value="1"/>
</dbReference>
<dbReference type="InterPro" id="IPR007367">
    <property type="entry name" value="DUF433"/>
</dbReference>
<dbReference type="PANTHER" id="PTHR34849:SF3">
    <property type="entry name" value="SSR2962 PROTEIN"/>
    <property type="match status" value="1"/>
</dbReference>
<dbReference type="Gene3D" id="1.10.10.10">
    <property type="entry name" value="Winged helix-like DNA-binding domain superfamily/Winged helix DNA-binding domain"/>
    <property type="match status" value="1"/>
</dbReference>
<dbReference type="EMBL" id="MHKO01000032">
    <property type="protein sequence ID" value="OGY91982.1"/>
    <property type="molecule type" value="Genomic_DNA"/>
</dbReference>
<gene>
    <name evidence="1" type="ORF">A3H70_01165</name>
</gene>
<protein>
    <recommendedName>
        <fullName evidence="3">Antitoxin</fullName>
    </recommendedName>
</protein>
<dbReference type="Proteomes" id="UP000178109">
    <property type="component" value="Unassembled WGS sequence"/>
</dbReference>
<dbReference type="Pfam" id="PF04255">
    <property type="entry name" value="DUF433"/>
    <property type="match status" value="1"/>
</dbReference>
<accession>A0A1G2BSF6</accession>
<dbReference type="InterPro" id="IPR009057">
    <property type="entry name" value="Homeodomain-like_sf"/>
</dbReference>
<evidence type="ECO:0000313" key="2">
    <source>
        <dbReference type="Proteomes" id="UP000178109"/>
    </source>
</evidence>
<organism evidence="1 2">
    <name type="scientific">Candidatus Komeilibacteria bacterium RIFCSPLOWO2_02_FULL_48_11</name>
    <dbReference type="NCBI Taxonomy" id="1798553"/>
    <lineage>
        <taxon>Bacteria</taxon>
        <taxon>Candidatus Komeiliibacteriota</taxon>
    </lineage>
</organism>
<dbReference type="InterPro" id="IPR036388">
    <property type="entry name" value="WH-like_DNA-bd_sf"/>
</dbReference>
<reference evidence="1 2" key="1">
    <citation type="journal article" date="2016" name="Nat. Commun.">
        <title>Thousands of microbial genomes shed light on interconnected biogeochemical processes in an aquifer system.</title>
        <authorList>
            <person name="Anantharaman K."/>
            <person name="Brown C.T."/>
            <person name="Hug L.A."/>
            <person name="Sharon I."/>
            <person name="Castelle C.J."/>
            <person name="Probst A.J."/>
            <person name="Thomas B.C."/>
            <person name="Singh A."/>
            <person name="Wilkins M.J."/>
            <person name="Karaoz U."/>
            <person name="Brodie E.L."/>
            <person name="Williams K.H."/>
            <person name="Hubbard S.S."/>
            <person name="Banfield J.F."/>
        </authorList>
    </citation>
    <scope>NUCLEOTIDE SEQUENCE [LARGE SCALE GENOMIC DNA]</scope>
</reference>
<comment type="caution">
    <text evidence="1">The sequence shown here is derived from an EMBL/GenBank/DDBJ whole genome shotgun (WGS) entry which is preliminary data.</text>
</comment>
<proteinExistence type="predicted"/>